<proteinExistence type="predicted"/>
<reference evidence="1" key="1">
    <citation type="submission" date="2008-06" db="EMBL/GenBank/DDBJ databases">
        <title>Complete sequence of chromosome of Prosthecochloris aestuarii DSM 271.</title>
        <authorList>
            <consortium name="US DOE Joint Genome Institute"/>
            <person name="Lucas S."/>
            <person name="Copeland A."/>
            <person name="Lapidus A."/>
            <person name="Glavina del Rio T."/>
            <person name="Dalin E."/>
            <person name="Tice H."/>
            <person name="Bruce D."/>
            <person name="Goodwin L."/>
            <person name="Pitluck S."/>
            <person name="Schmutz J."/>
            <person name="Larimer F."/>
            <person name="Land M."/>
            <person name="Hauser L."/>
            <person name="Kyrpides N."/>
            <person name="Anderson I."/>
            <person name="Liu Z."/>
            <person name="Li T."/>
            <person name="Zhao F."/>
            <person name="Overmann J."/>
            <person name="Bryant D.A."/>
            <person name="Richardson P."/>
        </authorList>
    </citation>
    <scope>NUCLEOTIDE SEQUENCE [LARGE SCALE GENOMIC DNA]</scope>
    <source>
        <strain evidence="1">DSM 271</strain>
    </source>
</reference>
<name>B4S5D1_PROA2</name>
<evidence type="ECO:0000313" key="2">
    <source>
        <dbReference type="Proteomes" id="UP000002725"/>
    </source>
</evidence>
<accession>B4S5D1</accession>
<keyword evidence="2" id="KW-1185">Reference proteome</keyword>
<dbReference type="STRING" id="290512.Paes_0472"/>
<dbReference type="InterPro" id="IPR029058">
    <property type="entry name" value="AB_hydrolase_fold"/>
</dbReference>
<dbReference type="InterPro" id="IPR014586">
    <property type="entry name" value="UCP033909"/>
</dbReference>
<dbReference type="KEGG" id="paa:Paes_0472"/>
<dbReference type="RefSeq" id="WP_012505065.1">
    <property type="nucleotide sequence ID" value="NC_011059.1"/>
</dbReference>
<sequence length="354" mass="39754">MKKSRSGAIIFCVLSLLLFNGCSSGKEALEQFSGRRVQLFFATDRNDTGRAEPDSRFGSERDSLHYGTTVISFPADHRIGQLESALLADDALEHVLLKEVNSMSEERFFGLLTQSVNAYDKQELLVFVHGFNMSFAKASRRFGQIVSDLGYRGCPVYFSWPSRGAINRYAADKTCVEWSTLNLECFLEQLAVRSGSRKIILTAHSMGGRALTYAFSSLLQRRPDLADRFGALLLYAPDIDSGVFRRDIAPVLSASGVQVTLYVSGRDRALKVSRRLNGYERVGYVEDRPLIENGVETIDVGNVKAGFSGHSYYHQSRPVLSDMFYLINEGLPADQRFSLEPVDTSDGRYWRFRR</sequence>
<dbReference type="Gene3D" id="3.40.50.1820">
    <property type="entry name" value="alpha/beta hydrolase"/>
    <property type="match status" value="1"/>
</dbReference>
<dbReference type="SUPFAM" id="SSF53474">
    <property type="entry name" value="alpha/beta-Hydrolases"/>
    <property type="match status" value="1"/>
</dbReference>
<dbReference type="PANTHER" id="PTHR36513:SF1">
    <property type="entry name" value="TRANSMEMBRANE PROTEIN"/>
    <property type="match status" value="1"/>
</dbReference>
<dbReference type="eggNOG" id="COG4782">
    <property type="taxonomic scope" value="Bacteria"/>
</dbReference>
<evidence type="ECO:0008006" key="3">
    <source>
        <dbReference type="Google" id="ProtNLM"/>
    </source>
</evidence>
<protein>
    <recommendedName>
        <fullName evidence="3">Lipoprotein</fullName>
    </recommendedName>
</protein>
<dbReference type="EMBL" id="CP001108">
    <property type="protein sequence ID" value="ACF45528.1"/>
    <property type="molecule type" value="Genomic_DNA"/>
</dbReference>
<dbReference type="Pfam" id="PF05990">
    <property type="entry name" value="DUF900"/>
    <property type="match status" value="1"/>
</dbReference>
<dbReference type="Proteomes" id="UP000002725">
    <property type="component" value="Chromosome"/>
</dbReference>
<dbReference type="AlphaFoldDB" id="B4S5D1"/>
<dbReference type="PANTHER" id="PTHR36513">
    <property type="entry name" value="ABC TRANSMEMBRANE TYPE-1 DOMAIN-CONTAINING PROTEIN"/>
    <property type="match status" value="1"/>
</dbReference>
<dbReference type="PIRSF" id="PIRSF033909">
    <property type="entry name" value="UCP033909"/>
    <property type="match status" value="1"/>
</dbReference>
<organism evidence="1 2">
    <name type="scientific">Prosthecochloris aestuarii (strain DSM 271 / SK 413)</name>
    <dbReference type="NCBI Taxonomy" id="290512"/>
    <lineage>
        <taxon>Bacteria</taxon>
        <taxon>Pseudomonadati</taxon>
        <taxon>Chlorobiota</taxon>
        <taxon>Chlorobiia</taxon>
        <taxon>Chlorobiales</taxon>
        <taxon>Chlorobiaceae</taxon>
        <taxon>Prosthecochloris</taxon>
    </lineage>
</organism>
<gene>
    <name evidence="1" type="ordered locus">Paes_0472</name>
</gene>
<dbReference type="InterPro" id="IPR010297">
    <property type="entry name" value="DUF900_hydrolase"/>
</dbReference>
<dbReference type="HOGENOM" id="CLU_030170_2_0_10"/>
<evidence type="ECO:0000313" key="1">
    <source>
        <dbReference type="EMBL" id="ACF45528.1"/>
    </source>
</evidence>
<dbReference type="ESTHER" id="proa2-b4s5d1">
    <property type="family name" value="Duf_900"/>
</dbReference>